<feature type="active site" description="Nucleophile" evidence="1">
    <location>
        <position position="121"/>
    </location>
</feature>
<organism evidence="4 5">
    <name type="scientific">Grus japonensis</name>
    <name type="common">Japanese crane</name>
    <name type="synonym">Red-crowned crane</name>
    <dbReference type="NCBI Taxonomy" id="30415"/>
    <lineage>
        <taxon>Eukaryota</taxon>
        <taxon>Metazoa</taxon>
        <taxon>Chordata</taxon>
        <taxon>Craniata</taxon>
        <taxon>Vertebrata</taxon>
        <taxon>Euteleostomi</taxon>
        <taxon>Archelosauria</taxon>
        <taxon>Archosauria</taxon>
        <taxon>Dinosauria</taxon>
        <taxon>Saurischia</taxon>
        <taxon>Theropoda</taxon>
        <taxon>Coelurosauria</taxon>
        <taxon>Aves</taxon>
        <taxon>Neognathae</taxon>
        <taxon>Neoaves</taxon>
        <taxon>Gruiformes</taxon>
        <taxon>Gruidae</taxon>
        <taxon>Grus</taxon>
    </lineage>
</organism>
<accession>A0ABC9XBZ3</accession>
<name>A0ABC9XBZ3_GRUJA</name>
<dbReference type="SUPFAM" id="SSF51445">
    <property type="entry name" value="(Trans)glycosidases"/>
    <property type="match status" value="1"/>
</dbReference>
<evidence type="ECO:0000256" key="3">
    <source>
        <dbReference type="RuleBase" id="RU004468"/>
    </source>
</evidence>
<dbReference type="InterPro" id="IPR018120">
    <property type="entry name" value="Glyco_hydro_1_AS"/>
</dbReference>
<keyword evidence="3" id="KW-0326">Glycosidase</keyword>
<dbReference type="InterPro" id="IPR033132">
    <property type="entry name" value="GH_1_N_CS"/>
</dbReference>
<sequence>MERVGGHLVSSQGFLWGIGSSAYQTEGAWDKDGKGPSIWDAFTHKQGKVFRNETGDTACDGYYKVKVLQEKYGGWQNISMINYFNDYANLCFEKFGDRVKHWITFSNPWTQYGNPLIYVTENGVSEKVQCTQLCDEWRIEYLKGYINEILKALNDGVKVKGYTAWSLLDKFEWNKGFSERFGFYHIDFKNKNKPRYPKASVDYYKRIISANGFPNPREVMSIANLILFSSIYGQIPH</sequence>
<dbReference type="InterPro" id="IPR001360">
    <property type="entry name" value="Glyco_hydro_1"/>
</dbReference>
<dbReference type="Gene3D" id="3.20.20.80">
    <property type="entry name" value="Glycosidases"/>
    <property type="match status" value="3"/>
</dbReference>
<comment type="caution">
    <text evidence="4">The sequence shown here is derived from an EMBL/GenBank/DDBJ whole genome shotgun (WGS) entry which is preliminary data.</text>
</comment>
<dbReference type="Pfam" id="PF00232">
    <property type="entry name" value="Glyco_hydro_1"/>
    <property type="match status" value="3"/>
</dbReference>
<proteinExistence type="inferred from homology"/>
<dbReference type="PANTHER" id="PTHR10353:SF336">
    <property type="entry name" value="LACTASE-LIKE PROTEIN"/>
    <property type="match status" value="1"/>
</dbReference>
<reference evidence="4 5" key="1">
    <citation type="submission" date="2024-06" db="EMBL/GenBank/DDBJ databases">
        <title>The draft genome of Grus japonensis, version 3.</title>
        <authorList>
            <person name="Nabeshima K."/>
            <person name="Suzuki S."/>
            <person name="Onuma M."/>
        </authorList>
    </citation>
    <scope>NUCLEOTIDE SEQUENCE [LARGE SCALE GENOMIC DNA]</scope>
    <source>
        <strain evidence="4 5">451A</strain>
    </source>
</reference>
<dbReference type="Proteomes" id="UP001623348">
    <property type="component" value="Unassembled WGS sequence"/>
</dbReference>
<dbReference type="EMBL" id="BAAFJT010000010">
    <property type="protein sequence ID" value="GAB0194277.1"/>
    <property type="molecule type" value="Genomic_DNA"/>
</dbReference>
<dbReference type="PROSITE" id="PS00572">
    <property type="entry name" value="GLYCOSYL_HYDROL_F1_1"/>
    <property type="match status" value="1"/>
</dbReference>
<evidence type="ECO:0000256" key="1">
    <source>
        <dbReference type="PROSITE-ProRule" id="PRU10055"/>
    </source>
</evidence>
<dbReference type="GO" id="GO:0016798">
    <property type="term" value="F:hydrolase activity, acting on glycosyl bonds"/>
    <property type="evidence" value="ECO:0007669"/>
    <property type="project" value="UniProtKB-KW"/>
</dbReference>
<dbReference type="PRINTS" id="PR00131">
    <property type="entry name" value="GLHYDRLASE1"/>
</dbReference>
<dbReference type="AlphaFoldDB" id="A0ABC9XBZ3"/>
<evidence type="ECO:0000313" key="4">
    <source>
        <dbReference type="EMBL" id="GAB0194277.1"/>
    </source>
</evidence>
<evidence type="ECO:0000256" key="2">
    <source>
        <dbReference type="RuleBase" id="RU003690"/>
    </source>
</evidence>
<comment type="similarity">
    <text evidence="2">Belongs to the glycosyl hydrolase 1 family.</text>
</comment>
<dbReference type="PROSITE" id="PS00653">
    <property type="entry name" value="GLYCOSYL_HYDROL_F1_2"/>
    <property type="match status" value="1"/>
</dbReference>
<keyword evidence="3" id="KW-0378">Hydrolase</keyword>
<keyword evidence="5" id="KW-1185">Reference proteome</keyword>
<gene>
    <name evidence="4" type="ORF">GRJ2_001893000</name>
</gene>
<dbReference type="InterPro" id="IPR017853">
    <property type="entry name" value="GH"/>
</dbReference>
<dbReference type="PANTHER" id="PTHR10353">
    <property type="entry name" value="GLYCOSYL HYDROLASE"/>
    <property type="match status" value="1"/>
</dbReference>
<evidence type="ECO:0000313" key="5">
    <source>
        <dbReference type="Proteomes" id="UP001623348"/>
    </source>
</evidence>
<protein>
    <submittedName>
        <fullName evidence="4">Lactase-like protein</fullName>
    </submittedName>
</protein>